<dbReference type="Proteomes" id="UP000225277">
    <property type="component" value="Unassembled WGS sequence"/>
</dbReference>
<organism evidence="1 2">
    <name type="scientific">Ramularia collo-cygni</name>
    <dbReference type="NCBI Taxonomy" id="112498"/>
    <lineage>
        <taxon>Eukaryota</taxon>
        <taxon>Fungi</taxon>
        <taxon>Dikarya</taxon>
        <taxon>Ascomycota</taxon>
        <taxon>Pezizomycotina</taxon>
        <taxon>Dothideomycetes</taxon>
        <taxon>Dothideomycetidae</taxon>
        <taxon>Mycosphaerellales</taxon>
        <taxon>Mycosphaerellaceae</taxon>
        <taxon>Ramularia</taxon>
    </lineage>
</organism>
<sequence length="91" mass="10148">MFLHVHNMPDALLHKLGQNHRPSIVLEVDVVVLKYKLVDINLAHTMLDTLLAVSLNSTKRTSQHIIFNRTLKIGPTDLAKSRSGPLGPYSP</sequence>
<accession>A0A2D3UTV6</accession>
<evidence type="ECO:0000313" key="2">
    <source>
        <dbReference type="Proteomes" id="UP000225277"/>
    </source>
</evidence>
<evidence type="ECO:0000313" key="1">
    <source>
        <dbReference type="EMBL" id="CZT16300.1"/>
    </source>
</evidence>
<proteinExistence type="predicted"/>
<dbReference type="EMBL" id="FJUY01000002">
    <property type="protein sequence ID" value="CZT16300.1"/>
    <property type="molecule type" value="Genomic_DNA"/>
</dbReference>
<reference evidence="1 2" key="1">
    <citation type="submission" date="2016-03" db="EMBL/GenBank/DDBJ databases">
        <authorList>
            <person name="Ploux O."/>
        </authorList>
    </citation>
    <scope>NUCLEOTIDE SEQUENCE [LARGE SCALE GENOMIC DNA]</scope>
    <source>
        <strain evidence="1 2">URUG2</strain>
    </source>
</reference>
<dbReference type="RefSeq" id="XP_023623193.1">
    <property type="nucleotide sequence ID" value="XM_023767425.1"/>
</dbReference>
<gene>
    <name evidence="1" type="ORF">RCC_02142</name>
</gene>
<name>A0A2D3UTV6_9PEZI</name>
<protein>
    <submittedName>
        <fullName evidence="1">Uncharacterized protein</fullName>
    </submittedName>
</protein>
<keyword evidence="2" id="KW-1185">Reference proteome</keyword>
<dbReference type="GeneID" id="35597364"/>
<dbReference type="AlphaFoldDB" id="A0A2D3UTV6"/>